<dbReference type="InterPro" id="IPR014710">
    <property type="entry name" value="RmlC-like_jellyroll"/>
</dbReference>
<evidence type="ECO:0000259" key="4">
    <source>
        <dbReference type="Pfam" id="PF05726"/>
    </source>
</evidence>
<dbReference type="PANTHER" id="PTHR13903">
    <property type="entry name" value="PIRIN-RELATED"/>
    <property type="match status" value="1"/>
</dbReference>
<dbReference type="EMBL" id="JBBPCO010000003">
    <property type="protein sequence ID" value="MEK8089028.1"/>
    <property type="molecule type" value="Genomic_DNA"/>
</dbReference>
<organism evidence="5 6">
    <name type="scientific">Thermithiobacillus plumbiphilus</name>
    <dbReference type="NCBI Taxonomy" id="1729899"/>
    <lineage>
        <taxon>Bacteria</taxon>
        <taxon>Pseudomonadati</taxon>
        <taxon>Pseudomonadota</taxon>
        <taxon>Acidithiobacillia</taxon>
        <taxon>Acidithiobacillales</taxon>
        <taxon>Thermithiobacillaceae</taxon>
        <taxon>Thermithiobacillus</taxon>
    </lineage>
</organism>
<dbReference type="InterPro" id="IPR003829">
    <property type="entry name" value="Pirin_N_dom"/>
</dbReference>
<keyword evidence="6" id="KW-1185">Reference proteome</keyword>
<dbReference type="Gene3D" id="2.60.120.10">
    <property type="entry name" value="Jelly Rolls"/>
    <property type="match status" value="2"/>
</dbReference>
<evidence type="ECO:0000313" key="6">
    <source>
        <dbReference type="Proteomes" id="UP001446205"/>
    </source>
</evidence>
<comment type="caution">
    <text evidence="5">The sequence shown here is derived from an EMBL/GenBank/DDBJ whole genome shotgun (WGS) entry which is preliminary data.</text>
</comment>
<dbReference type="InterPro" id="IPR008778">
    <property type="entry name" value="Pirin_C_dom"/>
</dbReference>
<feature type="domain" description="Pirin N-terminal" evidence="3">
    <location>
        <begin position="21"/>
        <end position="121"/>
    </location>
</feature>
<evidence type="ECO:0000259" key="3">
    <source>
        <dbReference type="Pfam" id="PF02678"/>
    </source>
</evidence>
<proteinExistence type="inferred from homology"/>
<dbReference type="Proteomes" id="UP001446205">
    <property type="component" value="Unassembled WGS sequence"/>
</dbReference>
<dbReference type="InterPro" id="IPR011051">
    <property type="entry name" value="RmlC_Cupin_sf"/>
</dbReference>
<sequence>MTTRSIQQLIRARPVSEGAGVTVHRTIGTPALRQLDPFLMLDHFGSNNPDEYIAGFPEHPHRGFITFTYMLDGHMQHQDSMGNRGDLRAGGAQWMKAASGVIHSEMPQQTNGLLRGFQLWINLPAREKMNDPEYQEFTPEAIPEVNRDGERVRVLLGQYGETRGPISDPNTQAQYLDVTLAAGHAFRQDLRENDTAFIYVFEGSAALGGSDLPQHSLAVLSPGDAVELVAGPDGARFILVAGKPVGEPVVQYGPFVMNSREEIEQALMDYRDNKLVRSKAAMQGA</sequence>
<reference evidence="5 6" key="1">
    <citation type="submission" date="2024-04" db="EMBL/GenBank/DDBJ databases">
        <authorList>
            <person name="Abashina T."/>
            <person name="Shaikin A."/>
        </authorList>
    </citation>
    <scope>NUCLEOTIDE SEQUENCE [LARGE SCALE GENOMIC DNA]</scope>
    <source>
        <strain evidence="5 6">AAFK</strain>
    </source>
</reference>
<dbReference type="Pfam" id="PF02678">
    <property type="entry name" value="Pirin"/>
    <property type="match status" value="1"/>
</dbReference>
<name>A0ABU9D8H9_9PROT</name>
<dbReference type="InterPro" id="IPR012093">
    <property type="entry name" value="Pirin"/>
</dbReference>
<feature type="domain" description="Pirin C-terminal" evidence="4">
    <location>
        <begin position="175"/>
        <end position="275"/>
    </location>
</feature>
<dbReference type="CDD" id="cd02909">
    <property type="entry name" value="cupin_pirin_N"/>
    <property type="match status" value="1"/>
</dbReference>
<dbReference type="Pfam" id="PF05726">
    <property type="entry name" value="Pirin_C"/>
    <property type="match status" value="1"/>
</dbReference>
<dbReference type="RefSeq" id="WP_341370094.1">
    <property type="nucleotide sequence ID" value="NZ_JBBPCO010000003.1"/>
</dbReference>
<evidence type="ECO:0000256" key="2">
    <source>
        <dbReference type="RuleBase" id="RU003457"/>
    </source>
</evidence>
<dbReference type="CDD" id="cd02247">
    <property type="entry name" value="cupin_pirin_C"/>
    <property type="match status" value="1"/>
</dbReference>
<comment type="similarity">
    <text evidence="1 2">Belongs to the pirin family.</text>
</comment>
<accession>A0ABU9D8H9</accession>
<dbReference type="SUPFAM" id="SSF51182">
    <property type="entry name" value="RmlC-like cupins"/>
    <property type="match status" value="1"/>
</dbReference>
<dbReference type="PANTHER" id="PTHR13903:SF8">
    <property type="entry name" value="PIRIN"/>
    <property type="match status" value="1"/>
</dbReference>
<evidence type="ECO:0000313" key="5">
    <source>
        <dbReference type="EMBL" id="MEK8089028.1"/>
    </source>
</evidence>
<evidence type="ECO:0000256" key="1">
    <source>
        <dbReference type="ARBA" id="ARBA00008416"/>
    </source>
</evidence>
<gene>
    <name evidence="5" type="ORF">WOB96_04555</name>
</gene>
<dbReference type="PIRSF" id="PIRSF006232">
    <property type="entry name" value="Pirin"/>
    <property type="match status" value="1"/>
</dbReference>
<protein>
    <submittedName>
        <fullName evidence="5">Pirin family protein</fullName>
    </submittedName>
</protein>